<dbReference type="Gene3D" id="3.40.630.30">
    <property type="match status" value="1"/>
</dbReference>
<protein>
    <recommendedName>
        <fullName evidence="5">N-acetyltransferase domain-containing protein</fullName>
    </recommendedName>
</protein>
<dbReference type="SMART" id="SM00248">
    <property type="entry name" value="ANK"/>
    <property type="match status" value="3"/>
</dbReference>
<gene>
    <name evidence="6" type="ORF">PCOR1329_LOCUS59575</name>
</gene>
<feature type="domain" description="N-acetyltransferase" evidence="5">
    <location>
        <begin position="338"/>
        <end position="480"/>
    </location>
</feature>
<keyword evidence="1" id="KW-0677">Repeat</keyword>
<dbReference type="InterPro" id="IPR000182">
    <property type="entry name" value="GNAT_dom"/>
</dbReference>
<organism evidence="6 7">
    <name type="scientific">Prorocentrum cordatum</name>
    <dbReference type="NCBI Taxonomy" id="2364126"/>
    <lineage>
        <taxon>Eukaryota</taxon>
        <taxon>Sar</taxon>
        <taxon>Alveolata</taxon>
        <taxon>Dinophyceae</taxon>
        <taxon>Prorocentrales</taxon>
        <taxon>Prorocentraceae</taxon>
        <taxon>Prorocentrum</taxon>
    </lineage>
</organism>
<dbReference type="PANTHER" id="PTHR24198">
    <property type="entry name" value="ANKYRIN REPEAT AND PROTEIN KINASE DOMAIN-CONTAINING PROTEIN"/>
    <property type="match status" value="1"/>
</dbReference>
<dbReference type="PROSITE" id="PS50297">
    <property type="entry name" value="ANK_REP_REGION"/>
    <property type="match status" value="1"/>
</dbReference>
<comment type="caution">
    <text evidence="6">The sequence shown here is derived from an EMBL/GenBank/DDBJ whole genome shotgun (WGS) entry which is preliminary data.</text>
</comment>
<evidence type="ECO:0000256" key="3">
    <source>
        <dbReference type="PROSITE-ProRule" id="PRU00023"/>
    </source>
</evidence>
<dbReference type="Pfam" id="PF13508">
    <property type="entry name" value="Acetyltransf_7"/>
    <property type="match status" value="1"/>
</dbReference>
<keyword evidence="2 3" id="KW-0040">ANK repeat</keyword>
<evidence type="ECO:0000256" key="2">
    <source>
        <dbReference type="ARBA" id="ARBA00023043"/>
    </source>
</evidence>
<evidence type="ECO:0000259" key="5">
    <source>
        <dbReference type="PROSITE" id="PS51186"/>
    </source>
</evidence>
<dbReference type="InterPro" id="IPR002110">
    <property type="entry name" value="Ankyrin_rpt"/>
</dbReference>
<dbReference type="Pfam" id="PF00023">
    <property type="entry name" value="Ank"/>
    <property type="match status" value="1"/>
</dbReference>
<dbReference type="PROSITE" id="PS50088">
    <property type="entry name" value="ANK_REPEAT"/>
    <property type="match status" value="2"/>
</dbReference>
<proteinExistence type="predicted"/>
<name>A0ABN9VN27_9DINO</name>
<feature type="repeat" description="ANK" evidence="3">
    <location>
        <begin position="112"/>
        <end position="144"/>
    </location>
</feature>
<sequence length="480" mass="52544">MSARGQQDLAHLVQHGSLDALRTSLPSDAGRWVNSDQRQGNAGQTLLFTAVQRDKDCREVCELLLDVHKVDPNAQDKRGQTALHYLAKTKHLACVDLLVARGCKVDHVDKYLHQTPLFYAARWSTRDMVKRLVDHKAEVNFRDARGQTPMFWAESLEVCSELMRGRGDACLAVDTANVTVAESHRLRPNPQHDISDFLATCAEVRRRSRLTWAVQRVEPAGTPASGGYGNWFAYTTSIARGGDVDQLCELENEFVEDHRQMLGSALSEAELWNQVGLNPDATTRRNTIRSITQVTPGTPRSGKVRHYTVKCVHMPPNPDRVTGTPRNKTHRVVGYVYFRICEGDREDGAGARGARGARSGAADSSAARAAPGAATGRAAAGGASDAAAAGAEARDAKGTRGHIVVSHLKVNAHHQRRGVATLLLAGMLQLVETEHKGFSVSHLYLSVVAKNASAAALYRKLGFVQTFRDGETVQWLHMKR</sequence>
<accession>A0ABN9VN27</accession>
<dbReference type="Proteomes" id="UP001189429">
    <property type="component" value="Unassembled WGS sequence"/>
</dbReference>
<dbReference type="PANTHER" id="PTHR24198:SF165">
    <property type="entry name" value="ANKYRIN REPEAT-CONTAINING PROTEIN-RELATED"/>
    <property type="match status" value="1"/>
</dbReference>
<dbReference type="PROSITE" id="PS51186">
    <property type="entry name" value="GNAT"/>
    <property type="match status" value="1"/>
</dbReference>
<dbReference type="InterPro" id="IPR036770">
    <property type="entry name" value="Ankyrin_rpt-contain_sf"/>
</dbReference>
<evidence type="ECO:0000313" key="6">
    <source>
        <dbReference type="EMBL" id="CAK0874767.1"/>
    </source>
</evidence>
<dbReference type="Pfam" id="PF12796">
    <property type="entry name" value="Ank_2"/>
    <property type="match status" value="1"/>
</dbReference>
<dbReference type="SUPFAM" id="SSF55729">
    <property type="entry name" value="Acyl-CoA N-acyltransferases (Nat)"/>
    <property type="match status" value="1"/>
</dbReference>
<dbReference type="EMBL" id="CAUYUJ010017431">
    <property type="protein sequence ID" value="CAK0874767.1"/>
    <property type="molecule type" value="Genomic_DNA"/>
</dbReference>
<reference evidence="6" key="1">
    <citation type="submission" date="2023-10" db="EMBL/GenBank/DDBJ databases">
        <authorList>
            <person name="Chen Y."/>
            <person name="Shah S."/>
            <person name="Dougan E. K."/>
            <person name="Thang M."/>
            <person name="Chan C."/>
        </authorList>
    </citation>
    <scope>NUCLEOTIDE SEQUENCE [LARGE SCALE GENOMIC DNA]</scope>
</reference>
<feature type="repeat" description="ANK" evidence="3">
    <location>
        <begin position="78"/>
        <end position="110"/>
    </location>
</feature>
<evidence type="ECO:0000256" key="4">
    <source>
        <dbReference type="SAM" id="MobiDB-lite"/>
    </source>
</evidence>
<dbReference type="SUPFAM" id="SSF48403">
    <property type="entry name" value="Ankyrin repeat"/>
    <property type="match status" value="1"/>
</dbReference>
<feature type="compositionally biased region" description="Low complexity" evidence="4">
    <location>
        <begin position="352"/>
        <end position="369"/>
    </location>
</feature>
<dbReference type="Gene3D" id="1.25.40.20">
    <property type="entry name" value="Ankyrin repeat-containing domain"/>
    <property type="match status" value="2"/>
</dbReference>
<keyword evidence="7" id="KW-1185">Reference proteome</keyword>
<evidence type="ECO:0000256" key="1">
    <source>
        <dbReference type="ARBA" id="ARBA00022737"/>
    </source>
</evidence>
<dbReference type="InterPro" id="IPR016181">
    <property type="entry name" value="Acyl_CoA_acyltransferase"/>
</dbReference>
<evidence type="ECO:0000313" key="7">
    <source>
        <dbReference type="Proteomes" id="UP001189429"/>
    </source>
</evidence>
<feature type="region of interest" description="Disordered" evidence="4">
    <location>
        <begin position="348"/>
        <end position="369"/>
    </location>
</feature>